<protein>
    <submittedName>
        <fullName evidence="1">Putative RNase H-like nuclease</fullName>
    </submittedName>
</protein>
<proteinExistence type="predicted"/>
<reference evidence="1 2" key="1">
    <citation type="submission" date="2018-03" db="EMBL/GenBank/DDBJ databases">
        <title>Genomic Encyclopedia of Archaeal and Bacterial Type Strains, Phase II (KMG-II): from individual species to whole genera.</title>
        <authorList>
            <person name="Goeker M."/>
        </authorList>
    </citation>
    <scope>NUCLEOTIDE SEQUENCE [LARGE SCALE GENOMIC DNA]</scope>
    <source>
        <strain evidence="1 2">DSM 45211</strain>
    </source>
</reference>
<dbReference type="AlphaFoldDB" id="A0A2P8EG85"/>
<comment type="caution">
    <text evidence="1">The sequence shown here is derived from an EMBL/GenBank/DDBJ whole genome shotgun (WGS) entry which is preliminary data.</text>
</comment>
<sequence>MTDHVLGVDACRAGWVGISLVGDDVRGWFATTIADLVHNVSADGRPRVVAIDIPIGLPTNGPREADRLARELLGPRRSAVFTTLVRAAYEAIDFRAANQAQVAATSKGTTQQGWALRHKVLEVDRWLDKGGPDTGGDDETTVVECHPEVSFAAMNGDSPVSAPKKTWSGHYQRRELLAANAVVVPDELGDAGRRAGMDDVLDAAAAAWTARRVARGEAASIPETPERFGNRLAAIVC</sequence>
<dbReference type="Proteomes" id="UP000243528">
    <property type="component" value="Unassembled WGS sequence"/>
</dbReference>
<accession>A0A2P8EG85</accession>
<organism evidence="1 2">
    <name type="scientific">Haloactinopolyspora alba</name>
    <dbReference type="NCBI Taxonomy" id="648780"/>
    <lineage>
        <taxon>Bacteria</taxon>
        <taxon>Bacillati</taxon>
        <taxon>Actinomycetota</taxon>
        <taxon>Actinomycetes</taxon>
        <taxon>Jiangellales</taxon>
        <taxon>Jiangellaceae</taxon>
        <taxon>Haloactinopolyspora</taxon>
    </lineage>
</organism>
<dbReference type="Pfam" id="PF04250">
    <property type="entry name" value="DUF429"/>
    <property type="match status" value="1"/>
</dbReference>
<evidence type="ECO:0000313" key="2">
    <source>
        <dbReference type="Proteomes" id="UP000243528"/>
    </source>
</evidence>
<name>A0A2P8EG85_9ACTN</name>
<dbReference type="RefSeq" id="WP_165358412.1">
    <property type="nucleotide sequence ID" value="NZ_ML142897.1"/>
</dbReference>
<dbReference type="EMBL" id="PYGE01000001">
    <property type="protein sequence ID" value="PSL08470.1"/>
    <property type="molecule type" value="Genomic_DNA"/>
</dbReference>
<dbReference type="InterPro" id="IPR007362">
    <property type="entry name" value="DUF429"/>
</dbReference>
<keyword evidence="2" id="KW-1185">Reference proteome</keyword>
<gene>
    <name evidence="1" type="ORF">CLV30_101442</name>
</gene>
<evidence type="ECO:0000313" key="1">
    <source>
        <dbReference type="EMBL" id="PSL08470.1"/>
    </source>
</evidence>